<dbReference type="SUPFAM" id="SSF53448">
    <property type="entry name" value="Nucleotide-diphospho-sugar transferases"/>
    <property type="match status" value="1"/>
</dbReference>
<proteinExistence type="inferred from homology"/>
<dbReference type="OrthoDB" id="9815559at2"/>
<dbReference type="PANTHER" id="PTHR42866:SF2">
    <property type="entry name" value="3-DEOXY-MANNO-OCTULOSONATE CYTIDYLYLTRANSFERASE, MITOCHONDRIAL"/>
    <property type="match status" value="1"/>
</dbReference>
<accession>A0A363NWY9</accession>
<organism evidence="6 7">
    <name type="scientific">Sphingobacterium athyrii</name>
    <dbReference type="NCBI Taxonomy" id="2152717"/>
    <lineage>
        <taxon>Bacteria</taxon>
        <taxon>Pseudomonadati</taxon>
        <taxon>Bacteroidota</taxon>
        <taxon>Sphingobacteriia</taxon>
        <taxon>Sphingobacteriales</taxon>
        <taxon>Sphingobacteriaceae</taxon>
        <taxon>Sphingobacterium</taxon>
    </lineage>
</organism>
<dbReference type="GO" id="GO:0033468">
    <property type="term" value="P:CMP-keto-3-deoxy-D-manno-octulosonic acid biosynthetic process"/>
    <property type="evidence" value="ECO:0007669"/>
    <property type="project" value="UniProtKB-UniRule"/>
</dbReference>
<dbReference type="NCBIfam" id="NF003952">
    <property type="entry name" value="PRK05450.1-5"/>
    <property type="match status" value="1"/>
</dbReference>
<dbReference type="NCBIfam" id="NF003950">
    <property type="entry name" value="PRK05450.1-3"/>
    <property type="match status" value="1"/>
</dbReference>
<keyword evidence="3 5" id="KW-0548">Nucleotidyltransferase</keyword>
<dbReference type="CDD" id="cd02517">
    <property type="entry name" value="CMP-KDO-Synthetase"/>
    <property type="match status" value="1"/>
</dbReference>
<gene>
    <name evidence="5 6" type="primary">kdsB</name>
    <name evidence="6" type="ORF">DCO56_10435</name>
</gene>
<evidence type="ECO:0000256" key="5">
    <source>
        <dbReference type="HAMAP-Rule" id="MF_00057"/>
    </source>
</evidence>
<dbReference type="UniPathway" id="UPA00358">
    <property type="reaction ID" value="UER00476"/>
</dbReference>
<dbReference type="Gene3D" id="3.90.550.10">
    <property type="entry name" value="Spore Coat Polysaccharide Biosynthesis Protein SpsA, Chain A"/>
    <property type="match status" value="1"/>
</dbReference>
<dbReference type="Proteomes" id="UP000250831">
    <property type="component" value="Unassembled WGS sequence"/>
</dbReference>
<comment type="caution">
    <text evidence="6">The sequence shown here is derived from an EMBL/GenBank/DDBJ whole genome shotgun (WGS) entry which is preliminary data.</text>
</comment>
<keyword evidence="2 5" id="KW-0808">Transferase</keyword>
<evidence type="ECO:0000256" key="2">
    <source>
        <dbReference type="ARBA" id="ARBA00022679"/>
    </source>
</evidence>
<evidence type="ECO:0000256" key="1">
    <source>
        <dbReference type="ARBA" id="ARBA00004370"/>
    </source>
</evidence>
<evidence type="ECO:0000313" key="6">
    <source>
        <dbReference type="EMBL" id="PUV25332.1"/>
    </source>
</evidence>
<dbReference type="GO" id="GO:0005829">
    <property type="term" value="C:cytosol"/>
    <property type="evidence" value="ECO:0007669"/>
    <property type="project" value="TreeGrafter"/>
</dbReference>
<sequence>MKFLGIIPARFASSRFPGKPLVDIEGQTMIQRVYEQVKKSKKITKVIVATDDQRIASEVRSFGGNVVMTSETHQSGTDRCAEVISHDQEYDVVINIQGDEPFINPEQIDLLAACFENPQTKIATLVKEIKTSEELFNLNIPKVVRNVSGEAIYFSRQTIPFLRGVNQEQWLEKQKFYKHIGIYAYQVDTLRALTQLPVSGLEEAEALEQLRWIENGYAIQTAVTTHETVAVDTKEDLDKILKLFFNK</sequence>
<dbReference type="GO" id="GO:0016020">
    <property type="term" value="C:membrane"/>
    <property type="evidence" value="ECO:0007669"/>
    <property type="project" value="UniProtKB-SubCell"/>
</dbReference>
<comment type="subcellular location">
    <subcellularLocation>
        <location evidence="5">Cytoplasm</location>
    </subcellularLocation>
    <subcellularLocation>
        <location evidence="1">Membrane</location>
    </subcellularLocation>
</comment>
<dbReference type="GO" id="GO:0009103">
    <property type="term" value="P:lipopolysaccharide biosynthetic process"/>
    <property type="evidence" value="ECO:0007669"/>
    <property type="project" value="UniProtKB-UniRule"/>
</dbReference>
<dbReference type="InterPro" id="IPR003329">
    <property type="entry name" value="Cytidylyl_trans"/>
</dbReference>
<dbReference type="EMBL" id="QCXX01000002">
    <property type="protein sequence ID" value="PUV25332.1"/>
    <property type="molecule type" value="Genomic_DNA"/>
</dbReference>
<dbReference type="AlphaFoldDB" id="A0A363NWY9"/>
<dbReference type="RefSeq" id="WP_108633666.1">
    <property type="nucleotide sequence ID" value="NZ_QCXX01000002.1"/>
</dbReference>
<dbReference type="InterPro" id="IPR029044">
    <property type="entry name" value="Nucleotide-diphossugar_trans"/>
</dbReference>
<comment type="catalytic activity">
    <reaction evidence="5">
        <text>3-deoxy-alpha-D-manno-oct-2-ulosonate + CTP = CMP-3-deoxy-beta-D-manno-octulosonate + diphosphate</text>
        <dbReference type="Rhea" id="RHEA:23448"/>
        <dbReference type="ChEBI" id="CHEBI:33019"/>
        <dbReference type="ChEBI" id="CHEBI:37563"/>
        <dbReference type="ChEBI" id="CHEBI:85986"/>
        <dbReference type="ChEBI" id="CHEBI:85987"/>
        <dbReference type="EC" id="2.7.7.38"/>
    </reaction>
</comment>
<dbReference type="NCBIfam" id="NF009905">
    <property type="entry name" value="PRK13368.1"/>
    <property type="match status" value="1"/>
</dbReference>
<dbReference type="PANTHER" id="PTHR42866">
    <property type="entry name" value="3-DEOXY-MANNO-OCTULOSONATE CYTIDYLYLTRANSFERASE"/>
    <property type="match status" value="1"/>
</dbReference>
<name>A0A363NWY9_9SPHI</name>
<dbReference type="NCBIfam" id="TIGR00466">
    <property type="entry name" value="kdsB"/>
    <property type="match status" value="1"/>
</dbReference>
<evidence type="ECO:0000256" key="3">
    <source>
        <dbReference type="ARBA" id="ARBA00022695"/>
    </source>
</evidence>
<dbReference type="Pfam" id="PF02348">
    <property type="entry name" value="CTP_transf_3"/>
    <property type="match status" value="1"/>
</dbReference>
<dbReference type="InterPro" id="IPR004528">
    <property type="entry name" value="KdsB"/>
</dbReference>
<comment type="function">
    <text evidence="5">Activates KDO (a required 8-carbon sugar) for incorporation into bacterial lipopolysaccharide in Gram-negative bacteria.</text>
</comment>
<keyword evidence="4 5" id="KW-0448">Lipopolysaccharide biosynthesis</keyword>
<keyword evidence="7" id="KW-1185">Reference proteome</keyword>
<dbReference type="GO" id="GO:0008690">
    <property type="term" value="F:3-deoxy-manno-octulosonate cytidylyltransferase activity"/>
    <property type="evidence" value="ECO:0007669"/>
    <property type="project" value="UniProtKB-UniRule"/>
</dbReference>
<keyword evidence="5" id="KW-0963">Cytoplasm</keyword>
<dbReference type="EC" id="2.7.7.38" evidence="5"/>
<comment type="similarity">
    <text evidence="5">Belongs to the KdsB family.</text>
</comment>
<protein>
    <recommendedName>
        <fullName evidence="5">3-deoxy-manno-octulosonate cytidylyltransferase</fullName>
        <ecNumber evidence="5">2.7.7.38</ecNumber>
    </recommendedName>
    <alternativeName>
        <fullName evidence="5">CMP-2-keto-3-deoxyoctulosonic acid synthase</fullName>
        <shortName evidence="5">CKS</shortName>
        <shortName evidence="5">CMP-KDO synthase</shortName>
    </alternativeName>
</protein>
<dbReference type="FunFam" id="3.90.550.10:FF:000011">
    <property type="entry name" value="3-deoxy-manno-octulosonate cytidylyltransferase"/>
    <property type="match status" value="1"/>
</dbReference>
<dbReference type="HAMAP" id="MF_00057">
    <property type="entry name" value="KdsB"/>
    <property type="match status" value="1"/>
</dbReference>
<evidence type="ECO:0000256" key="4">
    <source>
        <dbReference type="ARBA" id="ARBA00022985"/>
    </source>
</evidence>
<evidence type="ECO:0000313" key="7">
    <source>
        <dbReference type="Proteomes" id="UP000250831"/>
    </source>
</evidence>
<reference evidence="6 7" key="1">
    <citation type="submission" date="2018-04" db="EMBL/GenBank/DDBJ databases">
        <title>Sphingobacterium sp. M46 Genome.</title>
        <authorList>
            <person name="Cheng J."/>
            <person name="Li Y."/>
        </authorList>
    </citation>
    <scope>NUCLEOTIDE SEQUENCE [LARGE SCALE GENOMIC DNA]</scope>
    <source>
        <strain evidence="6 7">M46</strain>
    </source>
</reference>
<comment type="pathway">
    <text evidence="5">Nucleotide-sugar biosynthesis; CMP-3-deoxy-D-manno-octulosonate biosynthesis; CMP-3-deoxy-D-manno-octulosonate from 3-deoxy-D-manno-octulosonate and CTP: step 1/1.</text>
</comment>